<evidence type="ECO:0000256" key="4">
    <source>
        <dbReference type="ARBA" id="ARBA00022660"/>
    </source>
</evidence>
<reference evidence="11" key="1">
    <citation type="journal article" date="2012" name="Proc. Natl. Acad. Sci. U.S.A.">
        <title>Antigenic diversity is generated by distinct evolutionary mechanisms in African trypanosome species.</title>
        <authorList>
            <person name="Jackson A.P."/>
            <person name="Berry A."/>
            <person name="Aslett M."/>
            <person name="Allison H.C."/>
            <person name="Burton P."/>
            <person name="Vavrova-Anderson J."/>
            <person name="Brown R."/>
            <person name="Browne H."/>
            <person name="Corton N."/>
            <person name="Hauser H."/>
            <person name="Gamble J."/>
            <person name="Gilderthorp R."/>
            <person name="Marcello L."/>
            <person name="McQuillan J."/>
            <person name="Otto T.D."/>
            <person name="Quail M.A."/>
            <person name="Sanders M.J."/>
            <person name="van Tonder A."/>
            <person name="Ginger M.L."/>
            <person name="Field M.C."/>
            <person name="Barry J.D."/>
            <person name="Hertz-Fowler C."/>
            <person name="Berriman M."/>
        </authorList>
    </citation>
    <scope>NUCLEOTIDE SEQUENCE</scope>
    <source>
        <strain evidence="11">Y486</strain>
    </source>
</reference>
<dbReference type="InterPro" id="IPR045299">
    <property type="entry name" value="Complex1_LYR_NDUFA6_LYRM6"/>
</dbReference>
<evidence type="ECO:0000256" key="6">
    <source>
        <dbReference type="ARBA" id="ARBA00022982"/>
    </source>
</evidence>
<evidence type="ECO:0000256" key="5">
    <source>
        <dbReference type="ARBA" id="ARBA00022792"/>
    </source>
</evidence>
<dbReference type="GO" id="GO:0006979">
    <property type="term" value="P:response to oxidative stress"/>
    <property type="evidence" value="ECO:0007669"/>
    <property type="project" value="TreeGrafter"/>
</dbReference>
<dbReference type="PANTHER" id="PTHR12964:SF0">
    <property type="entry name" value="NADH DEHYDROGENASE [UBIQUINONE] 1 ALPHA SUBCOMPLEX SUBUNIT 6"/>
    <property type="match status" value="1"/>
</dbReference>
<protein>
    <recommendedName>
        <fullName evidence="10">Complex 1 LYR protein domain-containing protein</fullName>
    </recommendedName>
</protein>
<keyword evidence="6" id="KW-0249">Electron transport</keyword>
<dbReference type="EMBL" id="HE573026">
    <property type="protein sequence ID" value="CCC52384.1"/>
    <property type="molecule type" value="Genomic_DNA"/>
</dbReference>
<evidence type="ECO:0000256" key="9">
    <source>
        <dbReference type="SAM" id="MobiDB-lite"/>
    </source>
</evidence>
<keyword evidence="4" id="KW-0679">Respiratory chain</keyword>
<proteinExistence type="inferred from homology"/>
<keyword evidence="5" id="KW-0999">Mitochondrion inner membrane</keyword>
<feature type="compositionally biased region" description="Basic and acidic residues" evidence="9">
    <location>
        <begin position="92"/>
        <end position="119"/>
    </location>
</feature>
<organism evidence="11">
    <name type="scientific">Trypanosoma vivax (strain Y486)</name>
    <dbReference type="NCBI Taxonomy" id="1055687"/>
    <lineage>
        <taxon>Eukaryota</taxon>
        <taxon>Discoba</taxon>
        <taxon>Euglenozoa</taxon>
        <taxon>Kinetoplastea</taxon>
        <taxon>Metakinetoplastina</taxon>
        <taxon>Trypanosomatida</taxon>
        <taxon>Trypanosomatidae</taxon>
        <taxon>Trypanosoma</taxon>
        <taxon>Duttonella</taxon>
    </lineage>
</organism>
<name>G0U4M0_TRYVY</name>
<keyword evidence="8" id="KW-0472">Membrane</keyword>
<evidence type="ECO:0000259" key="10">
    <source>
        <dbReference type="Pfam" id="PF05347"/>
    </source>
</evidence>
<dbReference type="VEuPathDB" id="TriTrypDB:TvY486_1014270"/>
<dbReference type="InterPro" id="IPR016488">
    <property type="entry name" value="NADH_Ub_cplx-1_asu_su-6"/>
</dbReference>
<evidence type="ECO:0000256" key="1">
    <source>
        <dbReference type="ARBA" id="ARBA00004443"/>
    </source>
</evidence>
<comment type="similarity">
    <text evidence="2">Belongs to the complex I LYR family.</text>
</comment>
<dbReference type="InterPro" id="IPR008011">
    <property type="entry name" value="Complex1_LYR_dom"/>
</dbReference>
<feature type="domain" description="Complex 1 LYR protein" evidence="10">
    <location>
        <begin position="206"/>
        <end position="262"/>
    </location>
</feature>
<dbReference type="GO" id="GO:0005743">
    <property type="term" value="C:mitochondrial inner membrane"/>
    <property type="evidence" value="ECO:0007669"/>
    <property type="project" value="UniProtKB-SubCell"/>
</dbReference>
<evidence type="ECO:0000313" key="11">
    <source>
        <dbReference type="EMBL" id="CCC52384.1"/>
    </source>
</evidence>
<gene>
    <name evidence="11" type="ORF">TVY486_1014270</name>
</gene>
<feature type="region of interest" description="Disordered" evidence="9">
    <location>
        <begin position="92"/>
        <end position="120"/>
    </location>
</feature>
<feature type="region of interest" description="Disordered" evidence="9">
    <location>
        <begin position="41"/>
        <end position="71"/>
    </location>
</feature>
<keyword evidence="7" id="KW-0496">Mitochondrion</keyword>
<dbReference type="Pfam" id="PF05347">
    <property type="entry name" value="Complex1_LYR"/>
    <property type="match status" value="1"/>
</dbReference>
<evidence type="ECO:0000256" key="2">
    <source>
        <dbReference type="ARBA" id="ARBA00009508"/>
    </source>
</evidence>
<comment type="subcellular location">
    <subcellularLocation>
        <location evidence="1">Mitochondrion inner membrane</location>
        <topology evidence="1">Peripheral membrane protein</topology>
        <orientation evidence="1">Matrix side</orientation>
    </subcellularLocation>
</comment>
<keyword evidence="3" id="KW-0813">Transport</keyword>
<dbReference type="CDD" id="cd20266">
    <property type="entry name" value="Complex1_LYR_NDUFA6_LYRM6"/>
    <property type="match status" value="1"/>
</dbReference>
<evidence type="ECO:0000256" key="8">
    <source>
        <dbReference type="ARBA" id="ARBA00023136"/>
    </source>
</evidence>
<dbReference type="AlphaFoldDB" id="G0U4M0"/>
<dbReference type="PANTHER" id="PTHR12964">
    <property type="entry name" value="NADH-UBIQUINONE OXIDOREDUCTASE B14 SUBUNIT"/>
    <property type="match status" value="1"/>
</dbReference>
<evidence type="ECO:0000256" key="7">
    <source>
        <dbReference type="ARBA" id="ARBA00023128"/>
    </source>
</evidence>
<evidence type="ECO:0000256" key="3">
    <source>
        <dbReference type="ARBA" id="ARBA00022448"/>
    </source>
</evidence>
<accession>G0U4M0</accession>
<dbReference type="GO" id="GO:0045271">
    <property type="term" value="C:respiratory chain complex I"/>
    <property type="evidence" value="ECO:0007669"/>
    <property type="project" value="InterPro"/>
</dbReference>
<sequence length="721" mass="85239">MFCFCFHAQFPKKVEMFKRIRIADISSRCCRSVSSTSTWLCKSSSSEENGPVHSNAKKKNEDFSGPIPGATGRDNFPGVYCKKSPSAYFEDRYPRNEDKLPSKQVVERNEPKDRSDNLRAPEYSTSIGKFEQAPYFTGGPGAMRYNKYVREPANKEGIDYRDVVPLPPFEDHHPDFSYASATGKREGNITLLANTVVNWELKAAMMSLYRSCLKGLPMVKHYYWLLTPLPDMKVKIRDRFLQNQHTKDPDAIRHLLHNGWMEYQEVIMFRRTRASVAKFFEWESQDELTRGYTKEEGKMQEERAFWNGEEQRKEGPYDGHWSWLGKESEKEFSKIAGRIPISWTTSRGYFEKGQADGTNFWEKNLDYEGWYIKNVDPDRQNARRELQGWIESGYNQPKHYASKNRRGYRRLVKDIETMMETPMEDLYTKNREQLFQYLIRETHPESNRINAERILAKQDDDFYSTKFDEYEKCLKQAMREMPNPRLWKTDAFYFRLRYLLSPLEYNWAKVPIGALQEKMFNEWISDNVNYAIFNSKLFAEIKKDKKRNPMSQTWADFYTNYDPDSPETRLLPWYHPEFNYDRRHKWDERCMRMKRWVQGGTIDCKLPFFDSIIAEWEQYINRPERFRAPDNAERRYAAPRMVQLYRSLNRVMDVALVNQIKKKVEEISGRSPNELSSLSIEEINQLLNSVDLRDFKFAVPVIIYPDGMKQQSLGLDGVAIG</sequence>